<dbReference type="CDD" id="cd00377">
    <property type="entry name" value="ICL_PEPM"/>
    <property type="match status" value="1"/>
</dbReference>
<evidence type="ECO:0000313" key="1">
    <source>
        <dbReference type="EMBL" id="MXQ14020.1"/>
    </source>
</evidence>
<keyword evidence="1" id="KW-0456">Lyase</keyword>
<dbReference type="AlphaFoldDB" id="A0A7X3MW36"/>
<gene>
    <name evidence="1" type="ORF">GR328_21670</name>
</gene>
<dbReference type="InterPro" id="IPR040442">
    <property type="entry name" value="Pyrv_kinase-like_dom_sf"/>
</dbReference>
<accession>A0A7X3MW36</accession>
<sequence length="268" mass="27941">MSNQTTKAHTFRSLHVPGRPLILFNVWDVGSAKAVAASGAKALATGSWSVAAAHGFTDGEQIPFDLCVANLQRIVGATDLPVTIDLESGYGADPAAVRATVACALQAGIVGCNIEDSFPEDGSLRDASDQAARLKAARSAADALGIPTFLNARTDVFFQSGPEKHDEGMVEAALERGRMYADAGADGLFVPGLIDERLIGRLVEGSPLPVNIMAGGNTPPAARLAELGVSRISHGPRPYLLAMCALENAARAALEETRTFHGQSLASH</sequence>
<proteinExistence type="predicted"/>
<dbReference type="EMBL" id="WURB01000025">
    <property type="protein sequence ID" value="MXQ14020.1"/>
    <property type="molecule type" value="Genomic_DNA"/>
</dbReference>
<protein>
    <submittedName>
        <fullName evidence="1">Isocitrate lyase/phosphoenolpyruvate mutase family protein</fullName>
    </submittedName>
</protein>
<dbReference type="GO" id="GO:0016829">
    <property type="term" value="F:lyase activity"/>
    <property type="evidence" value="ECO:0007669"/>
    <property type="project" value="UniProtKB-KW"/>
</dbReference>
<dbReference type="OrthoDB" id="9785398at2"/>
<dbReference type="Gene3D" id="3.20.20.60">
    <property type="entry name" value="Phosphoenolpyruvate-binding domains"/>
    <property type="match status" value="1"/>
</dbReference>
<dbReference type="SUPFAM" id="SSF51621">
    <property type="entry name" value="Phosphoenolpyruvate/pyruvate domain"/>
    <property type="match status" value="1"/>
</dbReference>
<dbReference type="PANTHER" id="PTHR42905">
    <property type="entry name" value="PHOSPHOENOLPYRUVATE CARBOXYLASE"/>
    <property type="match status" value="1"/>
</dbReference>
<organism evidence="1 2">
    <name type="scientific">Microvirga makkahensis</name>
    <dbReference type="NCBI Taxonomy" id="1128670"/>
    <lineage>
        <taxon>Bacteria</taxon>
        <taxon>Pseudomonadati</taxon>
        <taxon>Pseudomonadota</taxon>
        <taxon>Alphaproteobacteria</taxon>
        <taxon>Hyphomicrobiales</taxon>
        <taxon>Methylobacteriaceae</taxon>
        <taxon>Microvirga</taxon>
    </lineage>
</organism>
<reference evidence="1 2" key="2">
    <citation type="submission" date="2020-01" db="EMBL/GenBank/DDBJ databases">
        <title>Microvirga sp. nov., an arsenate reduction bacterium isolated from Tibet hotspring sediments.</title>
        <authorList>
            <person name="Xian W.-D."/>
            <person name="Li W.-J."/>
        </authorList>
    </citation>
    <scope>NUCLEOTIDE SEQUENCE [LARGE SCALE GENOMIC DNA]</scope>
    <source>
        <strain evidence="1 2">KCTC 23863</strain>
    </source>
</reference>
<dbReference type="Pfam" id="PF13714">
    <property type="entry name" value="PEP_mutase"/>
    <property type="match status" value="1"/>
</dbReference>
<evidence type="ECO:0000313" key="2">
    <source>
        <dbReference type="Proteomes" id="UP000436483"/>
    </source>
</evidence>
<dbReference type="InterPro" id="IPR015813">
    <property type="entry name" value="Pyrv/PenolPyrv_kinase-like_dom"/>
</dbReference>
<keyword evidence="2" id="KW-1185">Reference proteome</keyword>
<dbReference type="Proteomes" id="UP000436483">
    <property type="component" value="Unassembled WGS sequence"/>
</dbReference>
<dbReference type="InterPro" id="IPR039556">
    <property type="entry name" value="ICL/PEPM"/>
</dbReference>
<name>A0A7X3MW36_9HYPH</name>
<dbReference type="RefSeq" id="WP_160887556.1">
    <property type="nucleotide sequence ID" value="NZ_WURB01000025.1"/>
</dbReference>
<comment type="caution">
    <text evidence="1">The sequence shown here is derived from an EMBL/GenBank/DDBJ whole genome shotgun (WGS) entry which is preliminary data.</text>
</comment>
<reference evidence="1 2" key="1">
    <citation type="submission" date="2019-12" db="EMBL/GenBank/DDBJ databases">
        <authorList>
            <person name="Yuan C.-G."/>
        </authorList>
    </citation>
    <scope>NUCLEOTIDE SEQUENCE [LARGE SCALE GENOMIC DNA]</scope>
    <source>
        <strain evidence="1 2">KCTC 23863</strain>
    </source>
</reference>
<keyword evidence="1" id="KW-0670">Pyruvate</keyword>
<dbReference type="PANTHER" id="PTHR42905:SF16">
    <property type="entry name" value="CARBOXYPHOSPHONOENOLPYRUVATE PHOSPHONOMUTASE-LIKE PROTEIN (AFU_ORTHOLOGUE AFUA_5G07230)"/>
    <property type="match status" value="1"/>
</dbReference>